<dbReference type="Proteomes" id="UP000095286">
    <property type="component" value="Unplaced"/>
</dbReference>
<protein>
    <submittedName>
        <fullName evidence="2">CMP/dCMP-type deaminase domain-containing protein</fullName>
    </submittedName>
</protein>
<accession>A0AC35UIE2</accession>
<reference evidence="2" key="1">
    <citation type="submission" date="2016-11" db="UniProtKB">
        <authorList>
            <consortium name="WormBaseParasite"/>
        </authorList>
    </citation>
    <scope>IDENTIFICATION</scope>
    <source>
        <strain evidence="2">KR3021</strain>
    </source>
</reference>
<name>A0AC35UIE2_9BILA</name>
<evidence type="ECO:0000313" key="1">
    <source>
        <dbReference type="Proteomes" id="UP000095286"/>
    </source>
</evidence>
<sequence length="164" mass="18588">MTDPISWEDYFMSKALLASKRSKDPHTQVGACIVKNQVILGMGYNGFPRGLDCELPWKKDDPNELNNKHFYVCHAELNAISNSHGDIKCSQIYTTLFPCPPCAQLIIQSGISEVIYMNDKSHKIEYQASRRLLNLAKVKLTQFNKTNTKVTIDLGTGEAFIERY</sequence>
<proteinExistence type="predicted"/>
<organism evidence="1 2">
    <name type="scientific">Rhabditophanes sp. KR3021</name>
    <dbReference type="NCBI Taxonomy" id="114890"/>
    <lineage>
        <taxon>Eukaryota</taxon>
        <taxon>Metazoa</taxon>
        <taxon>Ecdysozoa</taxon>
        <taxon>Nematoda</taxon>
        <taxon>Chromadorea</taxon>
        <taxon>Rhabditida</taxon>
        <taxon>Tylenchina</taxon>
        <taxon>Panagrolaimomorpha</taxon>
        <taxon>Strongyloidoidea</taxon>
        <taxon>Alloionematidae</taxon>
        <taxon>Rhabditophanes</taxon>
    </lineage>
</organism>
<dbReference type="WBParaSite" id="RSKR_0001145200.1">
    <property type="protein sequence ID" value="RSKR_0001145200.1"/>
    <property type="gene ID" value="RSKR_0001145200"/>
</dbReference>
<evidence type="ECO:0000313" key="2">
    <source>
        <dbReference type="WBParaSite" id="RSKR_0001145200.1"/>
    </source>
</evidence>